<keyword evidence="1" id="KW-0456">Lyase</keyword>
<dbReference type="InterPro" id="IPR032465">
    <property type="entry name" value="ACMSD"/>
</dbReference>
<dbReference type="CDD" id="cd01292">
    <property type="entry name" value="metallo-dependent_hydrolases"/>
    <property type="match status" value="1"/>
</dbReference>
<dbReference type="Pfam" id="PF04909">
    <property type="entry name" value="Amidohydro_2"/>
    <property type="match status" value="1"/>
</dbReference>
<dbReference type="InterPro" id="IPR006680">
    <property type="entry name" value="Amidohydro-rel"/>
</dbReference>
<evidence type="ECO:0000256" key="1">
    <source>
        <dbReference type="ARBA" id="ARBA00023239"/>
    </source>
</evidence>
<protein>
    <submittedName>
        <fullName evidence="3">Amidohydrolase</fullName>
    </submittedName>
</protein>
<reference evidence="3" key="1">
    <citation type="journal article" date="2019" name="Microbiol. Resour. Announc.">
        <title>Complete Genome Sequence of Rubrobacter xylanophilus Strain AA3-22, Isolated from Arima Onsen in Japan.</title>
        <authorList>
            <person name="Tomariguchi N."/>
            <person name="Miyazaki K."/>
        </authorList>
    </citation>
    <scope>NUCLEOTIDE SEQUENCE [LARGE SCALE GENOMIC DNA]</scope>
    <source>
        <strain evidence="3">AA3-22</strain>
    </source>
</reference>
<dbReference type="GO" id="GO:0016787">
    <property type="term" value="F:hydrolase activity"/>
    <property type="evidence" value="ECO:0007669"/>
    <property type="project" value="UniProtKB-KW"/>
</dbReference>
<dbReference type="Gene3D" id="3.20.20.140">
    <property type="entry name" value="Metal-dependent hydrolases"/>
    <property type="match status" value="1"/>
</dbReference>
<evidence type="ECO:0000313" key="4">
    <source>
        <dbReference type="Proteomes" id="UP000318065"/>
    </source>
</evidence>
<feature type="domain" description="Amidohydrolase-related" evidence="2">
    <location>
        <begin position="8"/>
        <end position="281"/>
    </location>
</feature>
<accession>A0A510HGX5</accession>
<name>A0A510HGX5_9ACTN</name>
<dbReference type="EMBL" id="AP019791">
    <property type="protein sequence ID" value="BBL79242.1"/>
    <property type="molecule type" value="Genomic_DNA"/>
</dbReference>
<dbReference type="SUPFAM" id="SSF51556">
    <property type="entry name" value="Metallo-dependent hydrolases"/>
    <property type="match status" value="1"/>
</dbReference>
<dbReference type="InterPro" id="IPR032466">
    <property type="entry name" value="Metal_Hydrolase"/>
</dbReference>
<dbReference type="GO" id="GO:0016831">
    <property type="term" value="F:carboxy-lyase activity"/>
    <property type="evidence" value="ECO:0007669"/>
    <property type="project" value="InterPro"/>
</dbReference>
<sequence>MLDGIPLIDAHVHAARLPTLKESWKDWAARYGSPSMKELYDQEGTLVPERFDRYMEGEGVDVAVLFCEYSPKATGIQPIEDLFPILEHNPERFLPMANLNPHYHYPPVAELKRQLSFGAVGLKLHPVHGSFAPNDRMLYPVYAFCEAEGIPVVFHCGTSVFPGSTNRYADPALIEDVARDFPSLTIVLAHGGRGWWYDAAAFLTLMRENVWIEISGLPPKKLPDYYKNYDLQRLARKMIFGTDWPGVPGPRANADAVRNLGLDRETLHHIFWKNALRVYRFPESTRRRLEEGS</sequence>
<gene>
    <name evidence="3" type="ORF">RxyAA322_10960</name>
</gene>
<dbReference type="PANTHER" id="PTHR21240:SF19">
    <property type="entry name" value="CATALYTIC_ HYDROLASE"/>
    <property type="match status" value="1"/>
</dbReference>
<evidence type="ECO:0000313" key="3">
    <source>
        <dbReference type="EMBL" id="BBL79242.1"/>
    </source>
</evidence>
<organism evidence="3 4">
    <name type="scientific">Rubrobacter xylanophilus</name>
    <dbReference type="NCBI Taxonomy" id="49319"/>
    <lineage>
        <taxon>Bacteria</taxon>
        <taxon>Bacillati</taxon>
        <taxon>Actinomycetota</taxon>
        <taxon>Rubrobacteria</taxon>
        <taxon>Rubrobacterales</taxon>
        <taxon>Rubrobacteraceae</taxon>
        <taxon>Rubrobacter</taxon>
    </lineage>
</organism>
<dbReference type="OrthoDB" id="1407586at2"/>
<dbReference type="Proteomes" id="UP000318065">
    <property type="component" value="Chromosome"/>
</dbReference>
<keyword evidence="4" id="KW-1185">Reference proteome</keyword>
<dbReference type="RefSeq" id="WP_143527277.1">
    <property type="nucleotide sequence ID" value="NZ_AP019791.1"/>
</dbReference>
<keyword evidence="3" id="KW-0378">Hydrolase</keyword>
<dbReference type="PANTHER" id="PTHR21240">
    <property type="entry name" value="2-AMINO-3-CARBOXYLMUCONATE-6-SEMIALDEHYDE DECARBOXYLASE"/>
    <property type="match status" value="1"/>
</dbReference>
<proteinExistence type="predicted"/>
<evidence type="ECO:0000259" key="2">
    <source>
        <dbReference type="Pfam" id="PF04909"/>
    </source>
</evidence>
<dbReference type="AlphaFoldDB" id="A0A510HGX5"/>